<dbReference type="Gene3D" id="1.10.510.10">
    <property type="entry name" value="Transferase(Phosphotransferase) domain 1"/>
    <property type="match status" value="1"/>
</dbReference>
<accession>A0A835LHF6</accession>
<dbReference type="InterPro" id="IPR001245">
    <property type="entry name" value="Ser-Thr/Tyr_kinase_cat_dom"/>
</dbReference>
<dbReference type="Gene3D" id="3.30.200.20">
    <property type="entry name" value="Phosphorylase Kinase, domain 1"/>
    <property type="match status" value="1"/>
</dbReference>
<dbReference type="Pfam" id="PF07714">
    <property type="entry name" value="PK_Tyr_Ser-Thr"/>
    <property type="match status" value="1"/>
</dbReference>
<comment type="catalytic activity">
    <reaction evidence="10">
        <text>L-threonyl-[protein] + ATP = O-phospho-L-threonyl-[protein] + ADP + H(+)</text>
        <dbReference type="Rhea" id="RHEA:46608"/>
        <dbReference type="Rhea" id="RHEA-COMP:11060"/>
        <dbReference type="Rhea" id="RHEA-COMP:11605"/>
        <dbReference type="ChEBI" id="CHEBI:15378"/>
        <dbReference type="ChEBI" id="CHEBI:30013"/>
        <dbReference type="ChEBI" id="CHEBI:30616"/>
        <dbReference type="ChEBI" id="CHEBI:61977"/>
        <dbReference type="ChEBI" id="CHEBI:456216"/>
        <dbReference type="EC" id="2.7.11.1"/>
    </reaction>
</comment>
<dbReference type="OrthoDB" id="1917297at2759"/>
<reference evidence="13 14" key="1">
    <citation type="submission" date="2020-10" db="EMBL/GenBank/DDBJ databases">
        <title>The Coptis chinensis genome and diversification of protoberbering-type alkaloids.</title>
        <authorList>
            <person name="Wang B."/>
            <person name="Shu S."/>
            <person name="Song C."/>
            <person name="Liu Y."/>
        </authorList>
    </citation>
    <scope>NUCLEOTIDE SEQUENCE [LARGE SCALE GENOMIC DNA]</scope>
    <source>
        <strain evidence="13">HL-2020</strain>
        <tissue evidence="13">Leaf</tissue>
    </source>
</reference>
<evidence type="ECO:0000259" key="12">
    <source>
        <dbReference type="Pfam" id="PF07714"/>
    </source>
</evidence>
<evidence type="ECO:0000256" key="2">
    <source>
        <dbReference type="ARBA" id="ARBA00012513"/>
    </source>
</evidence>
<dbReference type="PANTHER" id="PTHR47982:SF49">
    <property type="entry name" value="INACTIVE PROTEIN KINASE SELMODRAFT_444075-LIKE"/>
    <property type="match status" value="1"/>
</dbReference>
<evidence type="ECO:0000256" key="1">
    <source>
        <dbReference type="ARBA" id="ARBA00004162"/>
    </source>
</evidence>
<comment type="catalytic activity">
    <reaction evidence="11">
        <text>L-seryl-[protein] + ATP = O-phospho-L-seryl-[protein] + ADP + H(+)</text>
        <dbReference type="Rhea" id="RHEA:17989"/>
        <dbReference type="Rhea" id="RHEA-COMP:9863"/>
        <dbReference type="Rhea" id="RHEA-COMP:11604"/>
        <dbReference type="ChEBI" id="CHEBI:15378"/>
        <dbReference type="ChEBI" id="CHEBI:29999"/>
        <dbReference type="ChEBI" id="CHEBI:30616"/>
        <dbReference type="ChEBI" id="CHEBI:83421"/>
        <dbReference type="ChEBI" id="CHEBI:456216"/>
        <dbReference type="EC" id="2.7.11.1"/>
    </reaction>
</comment>
<dbReference type="EMBL" id="JADFTS010000008">
    <property type="protein sequence ID" value="KAF9592612.1"/>
    <property type="molecule type" value="Genomic_DNA"/>
</dbReference>
<dbReference type="AlphaFoldDB" id="A0A835LHF6"/>
<dbReference type="InterPro" id="IPR014729">
    <property type="entry name" value="Rossmann-like_a/b/a_fold"/>
</dbReference>
<dbReference type="InterPro" id="IPR011009">
    <property type="entry name" value="Kinase-like_dom_sf"/>
</dbReference>
<evidence type="ECO:0000256" key="8">
    <source>
        <dbReference type="ARBA" id="ARBA00022989"/>
    </source>
</evidence>
<organism evidence="13 14">
    <name type="scientific">Coptis chinensis</name>
    <dbReference type="NCBI Taxonomy" id="261450"/>
    <lineage>
        <taxon>Eukaryota</taxon>
        <taxon>Viridiplantae</taxon>
        <taxon>Streptophyta</taxon>
        <taxon>Embryophyta</taxon>
        <taxon>Tracheophyta</taxon>
        <taxon>Spermatophyta</taxon>
        <taxon>Magnoliopsida</taxon>
        <taxon>Ranunculales</taxon>
        <taxon>Ranunculaceae</taxon>
        <taxon>Coptidoideae</taxon>
        <taxon>Coptis</taxon>
    </lineage>
</organism>
<evidence type="ECO:0000256" key="7">
    <source>
        <dbReference type="ARBA" id="ARBA00022840"/>
    </source>
</evidence>
<keyword evidence="5" id="KW-0812">Transmembrane</keyword>
<dbReference type="GO" id="GO:0004674">
    <property type="term" value="F:protein serine/threonine kinase activity"/>
    <property type="evidence" value="ECO:0007669"/>
    <property type="project" value="UniProtKB-KW"/>
</dbReference>
<dbReference type="Gene3D" id="3.40.50.620">
    <property type="entry name" value="HUPs"/>
    <property type="match status" value="1"/>
</dbReference>
<proteinExistence type="predicted"/>
<evidence type="ECO:0000256" key="10">
    <source>
        <dbReference type="ARBA" id="ARBA00047899"/>
    </source>
</evidence>
<evidence type="ECO:0000256" key="5">
    <source>
        <dbReference type="ARBA" id="ARBA00022692"/>
    </source>
</evidence>
<gene>
    <name evidence="13" type="ORF">IFM89_016260</name>
</gene>
<dbReference type="SUPFAM" id="SSF56112">
    <property type="entry name" value="Protein kinase-like (PK-like)"/>
    <property type="match status" value="1"/>
</dbReference>
<evidence type="ECO:0000256" key="6">
    <source>
        <dbReference type="ARBA" id="ARBA00022741"/>
    </source>
</evidence>
<name>A0A835LHF6_9MAGN</name>
<sequence>MESVIVVMDANRNKGNADALDWALNRVVRPKDTVIVLGIICEFGKKTSCFPFYMGIGISAIWERLEFSGQGEMTPKVVEEEIATKREQYQCTLQPFYRQCKKNEVKLEVKLAAGFDPRKITIEEAKNSNTRWIVLDSHLKKHKAFIYEHTGCNVAAMKEKNLATITLSRATGYDTSTRMEAGIEESCHLAIQLEETRKNDHSKRAKLSAPPHISACWFPLSWRTGFPRNLTQIEIGSITDGFSNKNILLEEGNVKLYKGILMETPVLVKCYFGDHEQFWSELQILSRVRHRNFSNLVGYCCTDSSMFLLRDYSGNGSLDMHLQCDELAKNLNWKSRGQTQAEEHLPLDVHAYGLFLLELLTGQKGFGFGNCQEGHSLEDWVLPLLENGVYHEVIDSRLMDSSDAKEVHYMACAALLCFKRDYGNQPSISEVLAAFQGDGFGAWQC</sequence>
<comment type="caution">
    <text evidence="13">The sequence shown here is derived from an EMBL/GenBank/DDBJ whole genome shotgun (WGS) entry which is preliminary data.</text>
</comment>
<dbReference type="InterPro" id="IPR047117">
    <property type="entry name" value="PERK1-13-like"/>
</dbReference>
<evidence type="ECO:0000256" key="11">
    <source>
        <dbReference type="ARBA" id="ARBA00048679"/>
    </source>
</evidence>
<keyword evidence="4" id="KW-0808">Transferase</keyword>
<keyword evidence="9" id="KW-0472">Membrane</keyword>
<dbReference type="GO" id="GO:0005886">
    <property type="term" value="C:plasma membrane"/>
    <property type="evidence" value="ECO:0007669"/>
    <property type="project" value="UniProtKB-SubCell"/>
</dbReference>
<keyword evidence="14" id="KW-1185">Reference proteome</keyword>
<protein>
    <recommendedName>
        <fullName evidence="2">non-specific serine/threonine protein kinase</fullName>
        <ecNumber evidence="2">2.7.11.1</ecNumber>
    </recommendedName>
</protein>
<evidence type="ECO:0000256" key="3">
    <source>
        <dbReference type="ARBA" id="ARBA00022527"/>
    </source>
</evidence>
<dbReference type="EC" id="2.7.11.1" evidence="2"/>
<keyword evidence="6" id="KW-0547">Nucleotide-binding</keyword>
<dbReference type="Proteomes" id="UP000631114">
    <property type="component" value="Unassembled WGS sequence"/>
</dbReference>
<dbReference type="PANTHER" id="PTHR47982">
    <property type="entry name" value="PROLINE-RICH RECEPTOR-LIKE PROTEIN KINASE PERK4"/>
    <property type="match status" value="1"/>
</dbReference>
<evidence type="ECO:0000313" key="14">
    <source>
        <dbReference type="Proteomes" id="UP000631114"/>
    </source>
</evidence>
<keyword evidence="8" id="KW-1133">Transmembrane helix</keyword>
<comment type="subcellular location">
    <subcellularLocation>
        <location evidence="1">Cell membrane</location>
        <topology evidence="1">Single-pass membrane protein</topology>
    </subcellularLocation>
</comment>
<evidence type="ECO:0000313" key="13">
    <source>
        <dbReference type="EMBL" id="KAF9592612.1"/>
    </source>
</evidence>
<keyword evidence="3" id="KW-0723">Serine/threonine-protein kinase</keyword>
<evidence type="ECO:0000256" key="4">
    <source>
        <dbReference type="ARBA" id="ARBA00022679"/>
    </source>
</evidence>
<feature type="domain" description="Serine-threonine/tyrosine-protein kinase catalytic" evidence="12">
    <location>
        <begin position="263"/>
        <end position="329"/>
    </location>
</feature>
<keyword evidence="7" id="KW-0067">ATP-binding</keyword>
<evidence type="ECO:0000256" key="9">
    <source>
        <dbReference type="ARBA" id="ARBA00023136"/>
    </source>
</evidence>
<dbReference type="GO" id="GO:0005524">
    <property type="term" value="F:ATP binding"/>
    <property type="evidence" value="ECO:0007669"/>
    <property type="project" value="UniProtKB-KW"/>
</dbReference>
<keyword evidence="3" id="KW-0418">Kinase</keyword>